<sequence length="653" mass="71035">MKLDWPSNASTVELCKLKGKPEVDCQNYIRVLAKKDDGGLFVCGTNAFSPICRHYQITEAGYELEAAREERGIGKCPYSPTHNSTSTYADGHLYSGTAADFSGQDPLILRDRLRTDKWDTLSLDDPDFVSSFALGEHVYFFFRETAVEYINCGKACLLYCGVMALQSTTYDIDITSASSISEATSDVVEGSYGGVKDNRLIYGVFSTPPNAIGGSAVCAFRLQRVLDAFSGQFKERADLNSNWLPVPQNKVPPLRPGQCSNSSKTLPDATLNFIKGHPLMDEAVAALFGGPILTRTSLSYRFSAITVDPRVRLVGDGTDKSPKFVDVLFVGTDNGRIIKVFNAHHKTLAPVVIEEIQAFSTHDAVKGLHISRTTETRLVASSDSQMISLPVQRCYSTKITVCGECVALQDPYCAWHLRRKRCVPVDFERLSASELVQNVREGVSRHCPEGVTKAGQYGRNMDSLDSSGPAFGADQPLSFQSERGPRRHERPMSGDKGDSGNDGRPSVSGPVAADDLFTAETLAVAVAITAIVALLLGFAAGHCCARRCRKDDANMPYADTDYTYFDQRQNVNTRLAPDPTLLAEEVTYSEPVLIPTNSMAGGTLKKNQTDGTLEPLRYTPACAASAASKPERSAVTHAPPSGQLDNFKCQDAH</sequence>
<keyword evidence="7 14" id="KW-1133">Transmembrane helix</keyword>
<dbReference type="InterPro" id="IPR015943">
    <property type="entry name" value="WD40/YVTN_repeat-like_dom_sf"/>
</dbReference>
<dbReference type="Gene3D" id="2.130.10.10">
    <property type="entry name" value="YVTN repeat-like/Quinoprotein amine dehydrogenase"/>
    <property type="match status" value="2"/>
</dbReference>
<evidence type="ECO:0000256" key="3">
    <source>
        <dbReference type="ARBA" id="ARBA00022473"/>
    </source>
</evidence>
<dbReference type="GO" id="GO:0045499">
    <property type="term" value="F:chemorepellent activity"/>
    <property type="evidence" value="ECO:0007669"/>
    <property type="project" value="TreeGrafter"/>
</dbReference>
<dbReference type="SUPFAM" id="SSF103575">
    <property type="entry name" value="Plexin repeat"/>
    <property type="match status" value="1"/>
</dbReference>
<dbReference type="Pfam" id="PF01403">
    <property type="entry name" value="Sema"/>
    <property type="match status" value="1"/>
</dbReference>
<reference evidence="16 17" key="1">
    <citation type="submission" date="2019-07" db="EMBL/GenBank/DDBJ databases">
        <title>Draft genome assembly of a fouling barnacle, Amphibalanus amphitrite (Darwin, 1854): The first reference genome for Thecostraca.</title>
        <authorList>
            <person name="Kim W."/>
        </authorList>
    </citation>
    <scope>NUCLEOTIDE SEQUENCE [LARGE SCALE GENOMIC DNA]</scope>
    <source>
        <strain evidence="16">SNU_AA5</strain>
        <tissue evidence="16">Soma without cirri and trophi</tissue>
    </source>
</reference>
<dbReference type="InterPro" id="IPR027231">
    <property type="entry name" value="Semaphorin"/>
</dbReference>
<dbReference type="SMART" id="SM00423">
    <property type="entry name" value="PSI"/>
    <property type="match status" value="1"/>
</dbReference>
<dbReference type="GO" id="GO:0005886">
    <property type="term" value="C:plasma membrane"/>
    <property type="evidence" value="ECO:0007669"/>
    <property type="project" value="TreeGrafter"/>
</dbReference>
<dbReference type="PROSITE" id="PS51004">
    <property type="entry name" value="SEMA"/>
    <property type="match status" value="1"/>
</dbReference>
<evidence type="ECO:0000256" key="7">
    <source>
        <dbReference type="ARBA" id="ARBA00022989"/>
    </source>
</evidence>
<keyword evidence="6" id="KW-0524">Neurogenesis</keyword>
<evidence type="ECO:0000256" key="8">
    <source>
        <dbReference type="ARBA" id="ARBA00023136"/>
    </source>
</evidence>
<dbReference type="Proteomes" id="UP000440578">
    <property type="component" value="Unassembled WGS sequence"/>
</dbReference>
<dbReference type="GO" id="GO:0030335">
    <property type="term" value="P:positive regulation of cell migration"/>
    <property type="evidence" value="ECO:0007669"/>
    <property type="project" value="TreeGrafter"/>
</dbReference>
<comment type="subcellular location">
    <subcellularLocation>
        <location evidence="1">Membrane</location>
    </subcellularLocation>
</comment>
<evidence type="ECO:0000256" key="2">
    <source>
        <dbReference type="ARBA" id="ARBA00009492"/>
    </source>
</evidence>
<accession>A0A6A4WQW8</accession>
<feature type="compositionally biased region" description="Basic and acidic residues" evidence="13">
    <location>
        <begin position="490"/>
        <end position="501"/>
    </location>
</feature>
<keyword evidence="10" id="KW-0325">Glycoprotein</keyword>
<evidence type="ECO:0000256" key="13">
    <source>
        <dbReference type="SAM" id="MobiDB-lite"/>
    </source>
</evidence>
<keyword evidence="5" id="KW-0221">Differentiation</keyword>
<feature type="domain" description="Sema" evidence="15">
    <location>
        <begin position="1"/>
        <end position="391"/>
    </location>
</feature>
<gene>
    <name evidence="16" type="primary">Sema1a</name>
    <name evidence="16" type="ORF">FJT64_023254</name>
</gene>
<dbReference type="InterPro" id="IPR001627">
    <property type="entry name" value="Semap_dom"/>
</dbReference>
<comment type="similarity">
    <text evidence="2">Belongs to the semaphorin family.</text>
</comment>
<dbReference type="PANTHER" id="PTHR11036:SF127">
    <property type="entry name" value="SEMAPHORIN-1A"/>
    <property type="match status" value="1"/>
</dbReference>
<keyword evidence="17" id="KW-1185">Reference proteome</keyword>
<dbReference type="EMBL" id="VIIS01000785">
    <property type="protein sequence ID" value="KAF0305032.1"/>
    <property type="molecule type" value="Genomic_DNA"/>
</dbReference>
<dbReference type="OrthoDB" id="9988752at2759"/>
<dbReference type="AlphaFoldDB" id="A0A6A4WQW8"/>
<evidence type="ECO:0000313" key="17">
    <source>
        <dbReference type="Proteomes" id="UP000440578"/>
    </source>
</evidence>
<keyword evidence="8 14" id="KW-0472">Membrane</keyword>
<keyword evidence="3" id="KW-0217">Developmental protein</keyword>
<evidence type="ECO:0000256" key="4">
    <source>
        <dbReference type="ARBA" id="ARBA00022692"/>
    </source>
</evidence>
<evidence type="ECO:0000256" key="12">
    <source>
        <dbReference type="PROSITE-ProRule" id="PRU00352"/>
    </source>
</evidence>
<keyword evidence="4 14" id="KW-0812">Transmembrane</keyword>
<protein>
    <recommendedName>
        <fullName evidence="11">Semaphorin-1A</fullName>
    </recommendedName>
</protein>
<keyword evidence="9" id="KW-1015">Disulfide bond</keyword>
<evidence type="ECO:0000256" key="14">
    <source>
        <dbReference type="SAM" id="Phobius"/>
    </source>
</evidence>
<name>A0A6A4WQW8_AMPAM</name>
<proteinExistence type="inferred from homology"/>
<evidence type="ECO:0000256" key="10">
    <source>
        <dbReference type="ARBA" id="ARBA00023180"/>
    </source>
</evidence>
<dbReference type="SUPFAM" id="SSF101912">
    <property type="entry name" value="Sema domain"/>
    <property type="match status" value="1"/>
</dbReference>
<dbReference type="Pfam" id="PF01437">
    <property type="entry name" value="PSI"/>
    <property type="match status" value="1"/>
</dbReference>
<evidence type="ECO:0000256" key="5">
    <source>
        <dbReference type="ARBA" id="ARBA00022782"/>
    </source>
</evidence>
<dbReference type="InterPro" id="IPR002165">
    <property type="entry name" value="Plexin_repeat"/>
</dbReference>
<comment type="caution">
    <text evidence="16">The sequence shown here is derived from an EMBL/GenBank/DDBJ whole genome shotgun (WGS) entry which is preliminary data.</text>
</comment>
<feature type="region of interest" description="Disordered" evidence="13">
    <location>
        <begin position="625"/>
        <end position="653"/>
    </location>
</feature>
<dbReference type="GO" id="GO:0007411">
    <property type="term" value="P:axon guidance"/>
    <property type="evidence" value="ECO:0007669"/>
    <property type="project" value="TreeGrafter"/>
</dbReference>
<evidence type="ECO:0000256" key="6">
    <source>
        <dbReference type="ARBA" id="ARBA00022902"/>
    </source>
</evidence>
<dbReference type="PANTHER" id="PTHR11036">
    <property type="entry name" value="SEMAPHORIN"/>
    <property type="match status" value="1"/>
</dbReference>
<comment type="caution">
    <text evidence="12">Lacks conserved residue(s) required for the propagation of feature annotation.</text>
</comment>
<dbReference type="InterPro" id="IPR036352">
    <property type="entry name" value="Semap_dom_sf"/>
</dbReference>
<organism evidence="16 17">
    <name type="scientific">Amphibalanus amphitrite</name>
    <name type="common">Striped barnacle</name>
    <name type="synonym">Balanus amphitrite</name>
    <dbReference type="NCBI Taxonomy" id="1232801"/>
    <lineage>
        <taxon>Eukaryota</taxon>
        <taxon>Metazoa</taxon>
        <taxon>Ecdysozoa</taxon>
        <taxon>Arthropoda</taxon>
        <taxon>Crustacea</taxon>
        <taxon>Multicrustacea</taxon>
        <taxon>Cirripedia</taxon>
        <taxon>Thoracica</taxon>
        <taxon>Thoracicalcarea</taxon>
        <taxon>Balanomorpha</taxon>
        <taxon>Balanoidea</taxon>
        <taxon>Balanidae</taxon>
        <taxon>Amphibalaninae</taxon>
        <taxon>Amphibalanus</taxon>
    </lineage>
</organism>
<dbReference type="GO" id="GO:0030215">
    <property type="term" value="F:semaphorin receptor binding"/>
    <property type="evidence" value="ECO:0007669"/>
    <property type="project" value="InterPro"/>
</dbReference>
<evidence type="ECO:0000313" key="16">
    <source>
        <dbReference type="EMBL" id="KAF0305032.1"/>
    </source>
</evidence>
<dbReference type="SMART" id="SM00630">
    <property type="entry name" value="Sema"/>
    <property type="match status" value="1"/>
</dbReference>
<evidence type="ECO:0000259" key="15">
    <source>
        <dbReference type="PROSITE" id="PS51004"/>
    </source>
</evidence>
<feature type="transmembrane region" description="Helical" evidence="14">
    <location>
        <begin position="522"/>
        <end position="545"/>
    </location>
</feature>
<evidence type="ECO:0000256" key="9">
    <source>
        <dbReference type="ARBA" id="ARBA00023157"/>
    </source>
</evidence>
<dbReference type="Gene3D" id="3.30.1680.10">
    <property type="entry name" value="ligand-binding face of the semaphorins, domain 2"/>
    <property type="match status" value="1"/>
</dbReference>
<dbReference type="FunFam" id="3.30.1680.10:FF:000016">
    <property type="entry name" value="Putative Semaphorin-6B"/>
    <property type="match status" value="1"/>
</dbReference>
<dbReference type="GO" id="GO:0071526">
    <property type="term" value="P:semaphorin-plexin signaling pathway"/>
    <property type="evidence" value="ECO:0007669"/>
    <property type="project" value="TreeGrafter"/>
</dbReference>
<dbReference type="InterPro" id="IPR016201">
    <property type="entry name" value="PSI"/>
</dbReference>
<evidence type="ECO:0000256" key="1">
    <source>
        <dbReference type="ARBA" id="ARBA00004370"/>
    </source>
</evidence>
<feature type="region of interest" description="Disordered" evidence="13">
    <location>
        <begin position="472"/>
        <end position="508"/>
    </location>
</feature>
<evidence type="ECO:0000256" key="11">
    <source>
        <dbReference type="ARBA" id="ARBA00074143"/>
    </source>
</evidence>